<dbReference type="AlphaFoldDB" id="A0A179F8M3"/>
<name>A0A179F8M3_METCM</name>
<evidence type="ECO:0000313" key="1">
    <source>
        <dbReference type="EMBL" id="OAQ61844.2"/>
    </source>
</evidence>
<sequence length="62" mass="7139">MCRHEIDEPSVIREYADCKDCGEVKTKARLGISTIRTPCDDCKESGAWEFRDGWWQEVESAT</sequence>
<dbReference type="KEGG" id="pchm:VFPPC_16564"/>
<accession>A0A179F8M3</accession>
<dbReference type="Proteomes" id="UP000078397">
    <property type="component" value="Unassembled WGS sequence"/>
</dbReference>
<dbReference type="GeneID" id="28858311"/>
<comment type="caution">
    <text evidence="1">The sequence shown here is derived from an EMBL/GenBank/DDBJ whole genome shotgun (WGS) entry which is preliminary data.</text>
</comment>
<keyword evidence="2" id="KW-1185">Reference proteome</keyword>
<dbReference type="RefSeq" id="XP_022284155.1">
    <property type="nucleotide sequence ID" value="XM_022429029.1"/>
</dbReference>
<dbReference type="EMBL" id="LSBJ02000007">
    <property type="protein sequence ID" value="OAQ61844.2"/>
    <property type="molecule type" value="Genomic_DNA"/>
</dbReference>
<reference evidence="1 2" key="1">
    <citation type="journal article" date="2016" name="PLoS Pathog.">
        <title>Biosynthesis of antibiotic leucinostatins in bio-control fungus Purpureocillium lilacinum and their inhibition on phytophthora revealed by genome mining.</title>
        <authorList>
            <person name="Wang G."/>
            <person name="Liu Z."/>
            <person name="Lin R."/>
            <person name="Li E."/>
            <person name="Mao Z."/>
            <person name="Ling J."/>
            <person name="Yang Y."/>
            <person name="Yin W.B."/>
            <person name="Xie B."/>
        </authorList>
    </citation>
    <scope>NUCLEOTIDE SEQUENCE [LARGE SCALE GENOMIC DNA]</scope>
    <source>
        <strain evidence="1">170</strain>
    </source>
</reference>
<protein>
    <submittedName>
        <fullName evidence="1">Uncharacterized protein</fullName>
    </submittedName>
</protein>
<organism evidence="1 2">
    <name type="scientific">Pochonia chlamydosporia 170</name>
    <dbReference type="NCBI Taxonomy" id="1380566"/>
    <lineage>
        <taxon>Eukaryota</taxon>
        <taxon>Fungi</taxon>
        <taxon>Dikarya</taxon>
        <taxon>Ascomycota</taxon>
        <taxon>Pezizomycotina</taxon>
        <taxon>Sordariomycetes</taxon>
        <taxon>Hypocreomycetidae</taxon>
        <taxon>Hypocreales</taxon>
        <taxon>Clavicipitaceae</taxon>
        <taxon>Pochonia</taxon>
    </lineage>
</organism>
<gene>
    <name evidence="1" type="ORF">VFPPC_16564</name>
</gene>
<evidence type="ECO:0000313" key="2">
    <source>
        <dbReference type="Proteomes" id="UP000078397"/>
    </source>
</evidence>
<proteinExistence type="predicted"/>